<dbReference type="SMART" id="SM00530">
    <property type="entry name" value="HTH_XRE"/>
    <property type="match status" value="1"/>
</dbReference>
<accession>A0AB73HDD4</accession>
<reference evidence="2" key="1">
    <citation type="submission" date="2020-11" db="EMBL/GenBank/DDBJ databases">
        <title>Antibiotic susceptibility profiles of Pediococcus pentosaceus from various origins and their implications for the safety assessment of strains with food-technology applications.</title>
        <authorList>
            <person name="Shani N."/>
            <person name="Oberhaensli S."/>
            <person name="Arias E."/>
        </authorList>
    </citation>
    <scope>NUCLEOTIDE SEQUENCE</scope>
    <source>
        <strain evidence="2">FAM 24207</strain>
    </source>
</reference>
<dbReference type="InterPro" id="IPR010982">
    <property type="entry name" value="Lambda_DNA-bd_dom_sf"/>
</dbReference>
<feature type="domain" description="HTH cro/C1-type" evidence="1">
    <location>
        <begin position="15"/>
        <end position="70"/>
    </location>
</feature>
<dbReference type="PANTHER" id="PTHR33516">
    <property type="entry name" value="LEXA REPRESSOR"/>
    <property type="match status" value="1"/>
</dbReference>
<dbReference type="Gene3D" id="2.10.109.10">
    <property type="entry name" value="Umud Fragment, subunit A"/>
    <property type="match status" value="1"/>
</dbReference>
<organism evidence="2 3">
    <name type="scientific">Pediococcus pentosaceus</name>
    <dbReference type="NCBI Taxonomy" id="1255"/>
    <lineage>
        <taxon>Bacteria</taxon>
        <taxon>Bacillati</taxon>
        <taxon>Bacillota</taxon>
        <taxon>Bacilli</taxon>
        <taxon>Lactobacillales</taxon>
        <taxon>Lactobacillaceae</taxon>
        <taxon>Pediococcus</taxon>
    </lineage>
</organism>
<dbReference type="Proteomes" id="UP001194632">
    <property type="component" value="Unassembled WGS sequence"/>
</dbReference>
<dbReference type="InterPro" id="IPR015927">
    <property type="entry name" value="Peptidase_S24_S26A/B/C"/>
</dbReference>
<dbReference type="InterPro" id="IPR050077">
    <property type="entry name" value="LexA_repressor"/>
</dbReference>
<dbReference type="InterPro" id="IPR036286">
    <property type="entry name" value="LexA/Signal_pep-like_sf"/>
</dbReference>
<dbReference type="EMBL" id="JADOFP010000002">
    <property type="protein sequence ID" value="MBF7114483.1"/>
    <property type="molecule type" value="Genomic_DNA"/>
</dbReference>
<evidence type="ECO:0000313" key="2">
    <source>
        <dbReference type="EMBL" id="MBF7114483.1"/>
    </source>
</evidence>
<dbReference type="Gene3D" id="1.10.260.40">
    <property type="entry name" value="lambda repressor-like DNA-binding domains"/>
    <property type="match status" value="1"/>
</dbReference>
<dbReference type="InterPro" id="IPR001387">
    <property type="entry name" value="Cro/C1-type_HTH"/>
</dbReference>
<dbReference type="CDD" id="cd00093">
    <property type="entry name" value="HTH_XRE"/>
    <property type="match status" value="1"/>
</dbReference>
<proteinExistence type="predicted"/>
<dbReference type="SUPFAM" id="SSF51306">
    <property type="entry name" value="LexA/Signal peptidase"/>
    <property type="match status" value="1"/>
</dbReference>
<sequence length="224" mass="24952">MLTMNPEFNFFGSKIKELREKHGFTVRQVAKQAGISPAYWSQVENGKRNIPKPVTLDKMAHGLREDREILYHLADYLPQATKTAENMIPIKPDDVINVPVIGTIKAGPNGVAFEDHQGTEIVMTNGLDISYEYFYLVVSGDSMTGDGIFDGDYALIKKTQNFCNGDICAVIVDGEEGTLKHVTRSDDSIVLTASNSKYPPRVFVGNKMNELLISGKLVRTMRMF</sequence>
<dbReference type="Pfam" id="PF00717">
    <property type="entry name" value="Peptidase_S24"/>
    <property type="match status" value="1"/>
</dbReference>
<dbReference type="GO" id="GO:0003677">
    <property type="term" value="F:DNA binding"/>
    <property type="evidence" value="ECO:0007669"/>
    <property type="project" value="InterPro"/>
</dbReference>
<gene>
    <name evidence="2" type="ORF">ITQ90_03055</name>
</gene>
<protein>
    <submittedName>
        <fullName evidence="2">Helix-turn-helix domain-containing protein</fullName>
    </submittedName>
</protein>
<comment type="caution">
    <text evidence="2">The sequence shown here is derived from an EMBL/GenBank/DDBJ whole genome shotgun (WGS) entry which is preliminary data.</text>
</comment>
<dbReference type="PANTHER" id="PTHR33516:SF2">
    <property type="entry name" value="LEXA REPRESSOR-RELATED"/>
    <property type="match status" value="1"/>
</dbReference>
<dbReference type="Pfam" id="PF13560">
    <property type="entry name" value="HTH_31"/>
    <property type="match status" value="1"/>
</dbReference>
<dbReference type="AlphaFoldDB" id="A0AB73HDD4"/>
<dbReference type="CDD" id="cd06529">
    <property type="entry name" value="S24_LexA-like"/>
    <property type="match status" value="1"/>
</dbReference>
<evidence type="ECO:0000313" key="3">
    <source>
        <dbReference type="Proteomes" id="UP001194632"/>
    </source>
</evidence>
<evidence type="ECO:0000259" key="1">
    <source>
        <dbReference type="PROSITE" id="PS50943"/>
    </source>
</evidence>
<dbReference type="PROSITE" id="PS50943">
    <property type="entry name" value="HTH_CROC1"/>
    <property type="match status" value="1"/>
</dbReference>
<name>A0AB73HDD4_PEDPE</name>
<dbReference type="InterPro" id="IPR039418">
    <property type="entry name" value="LexA-like"/>
</dbReference>
<dbReference type="SUPFAM" id="SSF47413">
    <property type="entry name" value="lambda repressor-like DNA-binding domains"/>
    <property type="match status" value="1"/>
</dbReference>